<evidence type="ECO:0000313" key="2">
    <source>
        <dbReference type="EMBL" id="CAH2207773.1"/>
    </source>
</evidence>
<dbReference type="AlphaFoldDB" id="A0A8S4QD82"/>
<keyword evidence="3" id="KW-1185">Reference proteome</keyword>
<dbReference type="OrthoDB" id="2019384at2759"/>
<organism evidence="2 3">
    <name type="scientific">Pararge aegeria aegeria</name>
    <dbReference type="NCBI Taxonomy" id="348720"/>
    <lineage>
        <taxon>Eukaryota</taxon>
        <taxon>Metazoa</taxon>
        <taxon>Ecdysozoa</taxon>
        <taxon>Arthropoda</taxon>
        <taxon>Hexapoda</taxon>
        <taxon>Insecta</taxon>
        <taxon>Pterygota</taxon>
        <taxon>Neoptera</taxon>
        <taxon>Endopterygota</taxon>
        <taxon>Lepidoptera</taxon>
        <taxon>Glossata</taxon>
        <taxon>Ditrysia</taxon>
        <taxon>Papilionoidea</taxon>
        <taxon>Nymphalidae</taxon>
        <taxon>Satyrinae</taxon>
        <taxon>Satyrini</taxon>
        <taxon>Parargina</taxon>
        <taxon>Pararge</taxon>
    </lineage>
</organism>
<dbReference type="PROSITE" id="PS50024">
    <property type="entry name" value="SEA"/>
    <property type="match status" value="1"/>
</dbReference>
<accession>A0A8S4QD82</accession>
<dbReference type="Proteomes" id="UP000838756">
    <property type="component" value="Unassembled WGS sequence"/>
</dbReference>
<name>A0A8S4QD82_9NEOP</name>
<feature type="domain" description="SEA" evidence="1">
    <location>
        <begin position="38"/>
        <end position="93"/>
    </location>
</feature>
<proteinExistence type="predicted"/>
<reference evidence="2" key="1">
    <citation type="submission" date="2022-03" db="EMBL/GenBank/DDBJ databases">
        <authorList>
            <person name="Lindestad O."/>
        </authorList>
    </citation>
    <scope>NUCLEOTIDE SEQUENCE</scope>
</reference>
<feature type="non-terminal residue" evidence="2">
    <location>
        <position position="1"/>
    </location>
</feature>
<dbReference type="EMBL" id="CAKXAJ010001245">
    <property type="protein sequence ID" value="CAH2207773.1"/>
    <property type="molecule type" value="Genomic_DNA"/>
</dbReference>
<dbReference type="InterPro" id="IPR000082">
    <property type="entry name" value="SEA_dom"/>
</dbReference>
<evidence type="ECO:0000313" key="3">
    <source>
        <dbReference type="Proteomes" id="UP000838756"/>
    </source>
</evidence>
<sequence length="93" mass="10617">MMNYPYLIISVLSDYSEDDDNLNGGSGAREPELEPELKEKTLRVTFVVMEPYREKYSNRDSPEFQNFSKSLAGAVNTVFRDLPGTHRASLVRI</sequence>
<evidence type="ECO:0000259" key="1">
    <source>
        <dbReference type="PROSITE" id="PS50024"/>
    </source>
</evidence>
<protein>
    <submittedName>
        <fullName evidence="2">Jg13175 protein</fullName>
    </submittedName>
</protein>
<comment type="caution">
    <text evidence="2">The sequence shown here is derived from an EMBL/GenBank/DDBJ whole genome shotgun (WGS) entry which is preliminary data.</text>
</comment>
<gene>
    <name evidence="2" type="primary">jg13175</name>
    <name evidence="2" type="ORF">PAEG_LOCUS393</name>
</gene>